<dbReference type="PROSITE" id="PS00028">
    <property type="entry name" value="ZINC_FINGER_C2H2_1"/>
    <property type="match status" value="4"/>
</dbReference>
<dbReference type="SUPFAM" id="SSF57667">
    <property type="entry name" value="beta-beta-alpha zinc fingers"/>
    <property type="match status" value="1"/>
</dbReference>
<reference evidence="8 9" key="1">
    <citation type="submission" date="2024-04" db="EMBL/GenBank/DDBJ databases">
        <title>genome sequences of Mucor flavus KT1a and Helicostylum pulchrum KT1b strains isolated from the surface of a dry-aged beef.</title>
        <authorList>
            <person name="Toyotome T."/>
            <person name="Hosono M."/>
            <person name="Torimaru M."/>
            <person name="Fukuda K."/>
            <person name="Mikami N."/>
        </authorList>
    </citation>
    <scope>NUCLEOTIDE SEQUENCE [LARGE SCALE GENOMIC DNA]</scope>
    <source>
        <strain evidence="8 9">KT1a</strain>
    </source>
</reference>
<dbReference type="InterPro" id="IPR036236">
    <property type="entry name" value="Znf_C2H2_sf"/>
</dbReference>
<dbReference type="SMART" id="SM00355">
    <property type="entry name" value="ZnF_C2H2"/>
    <property type="match status" value="4"/>
</dbReference>
<dbReference type="PANTHER" id="PTHR24409:SF438">
    <property type="entry name" value="PLAG1 LIKE ZINC FINGER 2"/>
    <property type="match status" value="1"/>
</dbReference>
<dbReference type="PROSITE" id="PS50157">
    <property type="entry name" value="ZINC_FINGER_C2H2_2"/>
    <property type="match status" value="2"/>
</dbReference>
<feature type="domain" description="C2H2-type" evidence="7">
    <location>
        <begin position="159"/>
        <end position="187"/>
    </location>
</feature>
<dbReference type="Pfam" id="PF00096">
    <property type="entry name" value="zf-C2H2"/>
    <property type="match status" value="1"/>
</dbReference>
<organism evidence="8 9">
    <name type="scientific">Mucor flavus</name>
    <dbReference type="NCBI Taxonomy" id="439312"/>
    <lineage>
        <taxon>Eukaryota</taxon>
        <taxon>Fungi</taxon>
        <taxon>Fungi incertae sedis</taxon>
        <taxon>Mucoromycota</taxon>
        <taxon>Mucoromycotina</taxon>
        <taxon>Mucoromycetes</taxon>
        <taxon>Mucorales</taxon>
        <taxon>Mucorineae</taxon>
        <taxon>Mucoraceae</taxon>
        <taxon>Mucor</taxon>
    </lineage>
</organism>
<evidence type="ECO:0000256" key="1">
    <source>
        <dbReference type="ARBA" id="ARBA00022723"/>
    </source>
</evidence>
<proteinExistence type="predicted"/>
<evidence type="ECO:0000259" key="7">
    <source>
        <dbReference type="PROSITE" id="PS50157"/>
    </source>
</evidence>
<feature type="region of interest" description="Disordered" evidence="6">
    <location>
        <begin position="1"/>
        <end position="26"/>
    </location>
</feature>
<dbReference type="Proteomes" id="UP001473302">
    <property type="component" value="Unassembled WGS sequence"/>
</dbReference>
<evidence type="ECO:0000256" key="5">
    <source>
        <dbReference type="PROSITE-ProRule" id="PRU00042"/>
    </source>
</evidence>
<dbReference type="EMBL" id="BAABUK010000006">
    <property type="protein sequence ID" value="GAA5810151.1"/>
    <property type="molecule type" value="Genomic_DNA"/>
</dbReference>
<evidence type="ECO:0000313" key="8">
    <source>
        <dbReference type="EMBL" id="GAA5810151.1"/>
    </source>
</evidence>
<keyword evidence="3 5" id="KW-0863">Zinc-finger</keyword>
<sequence length="256" mass="29980">MADLNNIRVPSIRTTPDPSKTPDANDPNNYCMSCNFTFQRRSSYTQHLVNIHHMSRLRLSKLHYPKNMKPTIDILGLYCDTCTKTYDTKKSYILHLVKLHKMVLPNIYSEPGNFDPSSLYCKSYQIHLSRYHRIKSDQTKSTSSRVNRNEIPAIDEIDTFCTACNKIFVNRTTYKVHLYSIHDITLPIPSRRAPQINRDIIPDTNDKKNHCASCDKTYSRRTSYKRHLATVHDMRERNIKQEDQNEKLNIRSVQTD</sequence>
<gene>
    <name evidence="8" type="ORF">MFLAVUS_003570</name>
</gene>
<accession>A0ABP9YTG2</accession>
<dbReference type="Pfam" id="PF12874">
    <property type="entry name" value="zf-met"/>
    <property type="match status" value="1"/>
</dbReference>
<dbReference type="InterPro" id="IPR013087">
    <property type="entry name" value="Znf_C2H2_type"/>
</dbReference>
<dbReference type="PANTHER" id="PTHR24409">
    <property type="entry name" value="ZINC FINGER PROTEIN 142"/>
    <property type="match status" value="1"/>
</dbReference>
<evidence type="ECO:0000256" key="2">
    <source>
        <dbReference type="ARBA" id="ARBA00022737"/>
    </source>
</evidence>
<keyword evidence="1" id="KW-0479">Metal-binding</keyword>
<dbReference type="Gene3D" id="3.30.160.60">
    <property type="entry name" value="Classic Zinc Finger"/>
    <property type="match status" value="2"/>
</dbReference>
<evidence type="ECO:0000256" key="4">
    <source>
        <dbReference type="ARBA" id="ARBA00022833"/>
    </source>
</evidence>
<protein>
    <recommendedName>
        <fullName evidence="7">C2H2-type domain-containing protein</fullName>
    </recommendedName>
</protein>
<evidence type="ECO:0000256" key="6">
    <source>
        <dbReference type="SAM" id="MobiDB-lite"/>
    </source>
</evidence>
<evidence type="ECO:0000313" key="9">
    <source>
        <dbReference type="Proteomes" id="UP001473302"/>
    </source>
</evidence>
<feature type="domain" description="C2H2-type" evidence="7">
    <location>
        <begin position="209"/>
        <end position="237"/>
    </location>
</feature>
<keyword evidence="9" id="KW-1185">Reference proteome</keyword>
<keyword evidence="2" id="KW-0677">Repeat</keyword>
<keyword evidence="4" id="KW-0862">Zinc</keyword>
<comment type="caution">
    <text evidence="8">The sequence shown here is derived from an EMBL/GenBank/DDBJ whole genome shotgun (WGS) entry which is preliminary data.</text>
</comment>
<name>A0ABP9YTG2_9FUNG</name>
<evidence type="ECO:0000256" key="3">
    <source>
        <dbReference type="ARBA" id="ARBA00022771"/>
    </source>
</evidence>